<name>A0A8E1R0A0_9BACT</name>
<gene>
    <name evidence="2" type="ORF">ACU52_03710</name>
</gene>
<evidence type="ECO:0000256" key="1">
    <source>
        <dbReference type="SAM" id="MobiDB-lite"/>
    </source>
</evidence>
<feature type="region of interest" description="Disordered" evidence="1">
    <location>
        <begin position="36"/>
        <end position="83"/>
    </location>
</feature>
<organism evidence="2 3">
    <name type="scientific">Xylanibacter rarus</name>
    <dbReference type="NCBI Taxonomy" id="1676614"/>
    <lineage>
        <taxon>Bacteria</taxon>
        <taxon>Pseudomonadati</taxon>
        <taxon>Bacteroidota</taxon>
        <taxon>Bacteroidia</taxon>
        <taxon>Bacteroidales</taxon>
        <taxon>Prevotellaceae</taxon>
        <taxon>Xylanibacter</taxon>
    </lineage>
</organism>
<reference evidence="2 3" key="1">
    <citation type="submission" date="2015-06" db="EMBL/GenBank/DDBJ databases">
        <title>Prevotella sp. 109, sp. nov., a novel member of the family Prevotellaceae isolated from human faeces.</title>
        <authorList>
            <person name="Shkoporov A.N."/>
            <person name="Chaplin A.V."/>
            <person name="Kafarskaia L.I."/>
            <person name="Efimov B.A."/>
        </authorList>
    </citation>
    <scope>NUCLEOTIDE SEQUENCE [LARGE SCALE GENOMIC DNA]</scope>
    <source>
        <strain evidence="2 3">109</strain>
    </source>
</reference>
<dbReference type="Proteomes" id="UP000036951">
    <property type="component" value="Unassembled WGS sequence"/>
</dbReference>
<protein>
    <submittedName>
        <fullName evidence="2">Uncharacterized protein</fullName>
    </submittedName>
</protein>
<accession>A0A8E1R0A0</accession>
<comment type="caution">
    <text evidence="2">The sequence shown here is derived from an EMBL/GenBank/DDBJ whole genome shotgun (WGS) entry which is preliminary data.</text>
</comment>
<dbReference type="EMBL" id="LFQU01000004">
    <property type="protein sequence ID" value="KOO69209.1"/>
    <property type="molecule type" value="Genomic_DNA"/>
</dbReference>
<proteinExistence type="predicted"/>
<keyword evidence="3" id="KW-1185">Reference proteome</keyword>
<dbReference type="AlphaFoldDB" id="A0A8E1R0A0"/>
<evidence type="ECO:0000313" key="3">
    <source>
        <dbReference type="Proteomes" id="UP000036951"/>
    </source>
</evidence>
<sequence length="83" mass="8991">MYLLLKLKIHCAKIQLFSLLFNKKFGYLQLIISTGRTPRTAPHARTATAGGLSPQDHQPPAAHQPAARRTAGGAQAAARKCQN</sequence>
<evidence type="ECO:0000313" key="2">
    <source>
        <dbReference type="EMBL" id="KOO69209.1"/>
    </source>
</evidence>